<evidence type="ECO:0000313" key="3">
    <source>
        <dbReference type="Proteomes" id="UP000515788"/>
    </source>
</evidence>
<dbReference type="GO" id="GO:0016020">
    <property type="term" value="C:membrane"/>
    <property type="evidence" value="ECO:0007669"/>
    <property type="project" value="TreeGrafter"/>
</dbReference>
<dbReference type="PANTHER" id="PTHR46689:SF1">
    <property type="entry name" value="PHOD-LIKE PHOSPHATASE DOMAIN-CONTAINING PROTEIN"/>
    <property type="match status" value="1"/>
</dbReference>
<evidence type="ECO:0000259" key="1">
    <source>
        <dbReference type="Pfam" id="PF19050"/>
    </source>
</evidence>
<dbReference type="Gene3D" id="3.60.21.70">
    <property type="entry name" value="PhoD-like phosphatase"/>
    <property type="match status" value="1"/>
</dbReference>
<reference evidence="2 3" key="1">
    <citation type="submission" date="2020-06" db="EMBL/GenBank/DDBJ databases">
        <title>The yeast mating-type switching endonuclease HO is a domesticated member of an unorthodox homing genetic element family.</title>
        <authorList>
            <person name="Coughlan A.Y."/>
            <person name="Lombardi L."/>
            <person name="Braun-Galleani S."/>
            <person name="Martos A.R."/>
            <person name="Galeote V."/>
            <person name="Bigey F."/>
            <person name="Dequin S."/>
            <person name="Byrne K.P."/>
            <person name="Wolfe K.H."/>
        </authorList>
    </citation>
    <scope>NUCLEOTIDE SEQUENCE [LARGE SCALE GENOMIC DNA]</scope>
    <source>
        <strain evidence="2 3">CBS764</strain>
    </source>
</reference>
<organism evidence="2 3">
    <name type="scientific">Torulaspora globosa</name>
    <dbReference type="NCBI Taxonomy" id="48254"/>
    <lineage>
        <taxon>Eukaryota</taxon>
        <taxon>Fungi</taxon>
        <taxon>Dikarya</taxon>
        <taxon>Ascomycota</taxon>
        <taxon>Saccharomycotina</taxon>
        <taxon>Saccharomycetes</taxon>
        <taxon>Saccharomycetales</taxon>
        <taxon>Saccharomycetaceae</taxon>
        <taxon>Torulaspora</taxon>
    </lineage>
</organism>
<name>A0A7G3Z9Q9_9SACH</name>
<dbReference type="OrthoDB" id="2419400at2759"/>
<dbReference type="InterPro" id="IPR043904">
    <property type="entry name" value="PhoD_2-like"/>
</dbReference>
<dbReference type="RefSeq" id="XP_037136920.1">
    <property type="nucleotide sequence ID" value="XM_037281025.1"/>
</dbReference>
<sequence>MSDAAKLGDNWFDEWKTESLYRGAVENCNDCIDGSPIAGSGIIVGPILRLRNVDYESFAYKGSILVVTRSAGQGAAPRITYQTGYSYASDCGSKDPQISEGEFKSELFHEEESGGSVFHFFRYDVEIPLADAEQMVKYKLDGEWRPHFRFFIPSKTANFNMISYSCNGFSLSVDTTHFEGSLWFDILNKHAKIHYNVMLGGGDQIYSDSIKIYCEKVKQWTQTTNPVKKFSTVVDDEFRRQLNEFYLTEYLEWYGYGHWKGSTPKSKCTQKCFPIAMASIPSINIWDDHDIIDGFGSYSHTFMKTDAFSSIGKAAYKYYMLFQHHVSVTERKAYLEDPMWIIGPNSSPYIREPSHSIFTRVGPNIGLLGLDCRTERKLKEIVSEATYDVVFEKLVAEANNAKMDHLFVMLGVPIAYPRLVLLEWLFSSSLLAPVRALAKRGILGSGLINEFNGDIELLDDLNDHWCARHHKKERNGLVARLQDYGAKYGIRITILSGDVHLASIGRFMTKRHRRHIFSNSEQAERESAKVANEPENDMRLMFNVISSAVVNTPPPNGMVSLLQSKAEIHHFDYETDEDAVPIFNVEVSGSGHRKEKCFLNKRNWSDIIPVENAMKNEYLSKLLKAKVGDLILPGVVSDSAGLNKINGHDEHTKEIIKNGPDKGFFTYPITEKGVIVSLNMETDMKNPDSKTTKYCLPIPELRMTCDSLSHSGLKHWNFH</sequence>
<feature type="domain" description="PhoD-like phosphatase" evidence="1">
    <location>
        <begin position="435"/>
        <end position="616"/>
    </location>
</feature>
<protein>
    <recommendedName>
        <fullName evidence="1">PhoD-like phosphatase domain-containing protein</fullName>
    </recommendedName>
</protein>
<dbReference type="AlphaFoldDB" id="A0A7G3Z9Q9"/>
<accession>A0A7G3Z9Q9</accession>
<dbReference type="InterPro" id="IPR018946">
    <property type="entry name" value="PhoD-like_MPP"/>
</dbReference>
<proteinExistence type="predicted"/>
<dbReference type="EMBL" id="CP059246">
    <property type="protein sequence ID" value="QLL30245.1"/>
    <property type="molecule type" value="Genomic_DNA"/>
</dbReference>
<dbReference type="GeneID" id="59323342"/>
<evidence type="ECO:0000313" key="2">
    <source>
        <dbReference type="EMBL" id="QLL30245.1"/>
    </source>
</evidence>
<dbReference type="InterPro" id="IPR038607">
    <property type="entry name" value="PhoD-like_sf"/>
</dbReference>
<dbReference type="CDD" id="cd07389">
    <property type="entry name" value="MPP_PhoD"/>
    <property type="match status" value="1"/>
</dbReference>
<keyword evidence="3" id="KW-1185">Reference proteome</keyword>
<feature type="domain" description="PhoD-like phosphatase" evidence="1">
    <location>
        <begin position="149"/>
        <end position="425"/>
    </location>
</feature>
<dbReference type="KEGG" id="tgb:HG536_0A00620"/>
<dbReference type="PANTHER" id="PTHR46689">
    <property type="entry name" value="MEMBRANE PROTEIN, PUTATIVE-RELATED"/>
    <property type="match status" value="1"/>
</dbReference>
<dbReference type="Proteomes" id="UP000515788">
    <property type="component" value="Chromosome 1"/>
</dbReference>
<dbReference type="Pfam" id="PF19050">
    <property type="entry name" value="PhoD_2"/>
    <property type="match status" value="2"/>
</dbReference>
<gene>
    <name evidence="2" type="ORF">HG536_0A00620</name>
</gene>